<dbReference type="SUPFAM" id="SSF51735">
    <property type="entry name" value="NAD(P)-binding Rossmann-fold domains"/>
    <property type="match status" value="1"/>
</dbReference>
<comment type="pathway">
    <text evidence="1">Amino-acid degradation; L-lysine degradation via saccharopine pathway; glutaryl-CoA from L-lysine: step 1/6.</text>
</comment>
<dbReference type="InterPro" id="IPR049092">
    <property type="entry name" value="MIOS_a-sol"/>
</dbReference>
<dbReference type="InterPro" id="IPR015943">
    <property type="entry name" value="WD40/YVTN_repeat-like_dom_sf"/>
</dbReference>
<evidence type="ECO:0000256" key="5">
    <source>
        <dbReference type="ARBA" id="ARBA00023154"/>
    </source>
</evidence>
<sequence>MQSTRARSVVAAPDGTDRFLVGGGAELRLYEAQTTRATTGQRSHRFITSSVVSELAGLRAFAWAPGRHAAPPLVAAGLTTGRVLLLRMDEGDGRGGGKAMPSVQINVRHSRPCNIVTFCPDQPRLLAVGLEKGRGESLLVYDVQRSFDSSANHDPSSSSSTSRNFPLHRETSASGRSRNQSPARLSSLSSPSPSPSPHDPLPLVSFGSSEIITSAAFLASRSGPAGSDTSALLAAAMATKWLRVYDLRSPPSTVTTWSTRSIWGIQSNPFNGQQFTSYGDDGVIRLWDLRKPLDPVLSFSEVDAGSIPAQKQRANVVAKPLAETAWSTEKRGVFATLEKEGSAMRVWNLIDGPGPRLLNAAGGVGGPSRAGSVSGVVHGAVDVGVDEKDVLRMPIVLDDRKTRSFQQTLTSFAFASSRDAAELRFVGLSRDSANPGSSGQRLELIDLPPTSHSAFLERSILVSSSPDKHTTYSIPVGSSTLEDTDVLDSLSAHQRRLSISPATPALQISVDPLVRSPQTTERGRTLSLAGLLPPLTAADRNLAPRPSNMLMRRISSSGVVQLVGSDAADEMGLRSLGTDMAVVVRERVEAGYGSDPLVNAGLSDAGVKEFWLWVTRAQALSSEACVPDYDFRFRGVLRILLGFPSGMVHPTASSSPASSTHSSPGTSPRAATPRSIYTDITRSLRRGDEAQSKHAAYAAGCAQLVAKRKLKDVFAISSSQFAAQRKIALSCCGAEWEEGWEAVCTRLAKAGAYDGAARHAFFSGQLEKSMGYLRLCKDENLRMLAPIVAAYLAQPDSLRGSESNYASLCRSLSSDVETPWVRAMFAYLATSEWRELVDETGLALRDRVAVALRFLSDSELIPFLQDIGDEALSSSDLEAVVLFGLRNDGLKLLSSYVDRTADVQTVALACSFTSPGMIRADMRVTRWVETYRSQLDKLQLYAARAMFDAARGRRARAALEQARVAGRQAEAKELVAAMRKTAPPQILIRCQFCSTNISPPKGAFLPGEQREVRKGDGPRGHKASLCPSCSKQLPACSVCLARPSVSAFEADGPATLSWCIRCRHGGHASHLLAWFDKAISELVKDGHDVLVEKCAKRAIGNEDYAKAGARIVDDFDPSACDVVVGVKEPTVPSLTSNTSSSKPAAHLAFFHCHKGQEYNHSLLRTLLQSSKQSGTRFIDYELLTSSSGTPNRSEPTIPGTSTAPPTAPPRKRTVGFGFLAGYSGMADGLAQLGTKLLAGRGVVSPFLSLPRPLQAGTVHRMEKEIRRVGEAVRRGEMGERLGPIVITISGRGKVGDGARRALDELGVEWIKAERLPEVVGNAPTTIYACHLELSDYLVDRGGKAFDREEYRSHPERFDSVFHEKIAPYTTVFLNGGFWAPPSPRLLTTAQLAALQQNPISRLISIVDVSCDFGGGLEFVKAATTLDDPIVQYDAVNDQLHRDPAHPTSIQLSSVEILPSAFPLDATKHFSKVLLPYLRHLVDDPSLARTTGDSEIREALHRAALISNGKLEKQHEWLYGLLERANVSAKRKKAVVLGAGLVAGPAVRTLAARRDVDVIVASNDLPAAEKLASGLENVTAVSLDAESEQALGELVTSVDVVLSLLPAPMHVNVAKLCIEHKKALVTASYVSPAMAALHKSAKEADVVLLNELGLDPGIDHIKSFVSFCGGLPAPEISNVPLGYKFSWSPRGVLTAALNSASFRLSGREVSIPGSDLLRLNFPQVPLIRGFAFEGVANRDSLAYLRQYGLDHDLPTILRGTLRYPGFSKIANAFKKLGLFDTETLDVSLVRWTDLVPACLQKQGVQLASEAGLRSALEQVLGGDTALPREVLQELQALSLVDITDSSPVASLPPLPPAPAAPIDLLSTILANRLAYKPGERDAVVLAHEVTTESADGQVELFTSSLVQYGDNKASAMATTVGVPIALGALLYLDGRIAQRGVVSPASDEVWRPMLAALQDAGIHFIEDRRKGTRGVLEHLEQQVARF</sequence>
<dbReference type="FunFam" id="3.40.50.720:FF:000072">
    <property type="entry name" value="Saccharopine dehydrogenase [NADP(+), L-glutamate-forming]"/>
    <property type="match status" value="1"/>
</dbReference>
<dbReference type="SMART" id="SM00320">
    <property type="entry name" value="WD40"/>
    <property type="match status" value="2"/>
</dbReference>
<dbReference type="InterPro" id="IPR032095">
    <property type="entry name" value="Sacchrp_dh-like_C"/>
</dbReference>
<feature type="domain" description="Alanine dehydrogenase/pyridine nucleotide transhydrogenase N-terminal" evidence="10">
    <location>
        <begin position="1074"/>
        <end position="1188"/>
    </location>
</feature>
<dbReference type="SMART" id="SM01003">
    <property type="entry name" value="AlaDh_PNT_N"/>
    <property type="match status" value="1"/>
</dbReference>
<name>A0A511KNH1_RHOTO</name>
<dbReference type="SUPFAM" id="SSF52283">
    <property type="entry name" value="Formate/glycerate dehydrogenase catalytic domain-like"/>
    <property type="match status" value="1"/>
</dbReference>
<dbReference type="InterPro" id="IPR007886">
    <property type="entry name" value="AlaDH/PNT_N"/>
</dbReference>
<evidence type="ECO:0000256" key="2">
    <source>
        <dbReference type="ARBA" id="ARBA00004720"/>
    </source>
</evidence>
<dbReference type="InterPro" id="IPR001680">
    <property type="entry name" value="WD40_rpt"/>
</dbReference>
<evidence type="ECO:0000259" key="9">
    <source>
        <dbReference type="SMART" id="SM01002"/>
    </source>
</evidence>
<evidence type="ECO:0000256" key="1">
    <source>
        <dbReference type="ARBA" id="ARBA00004682"/>
    </source>
</evidence>
<evidence type="ECO:0000256" key="3">
    <source>
        <dbReference type="ARBA" id="ARBA00022857"/>
    </source>
</evidence>
<dbReference type="InterPro" id="IPR051168">
    <property type="entry name" value="AASS"/>
</dbReference>
<dbReference type="Gene3D" id="3.40.50.720">
    <property type="entry name" value="NAD(P)-binding Rossmann-like Domain"/>
    <property type="match status" value="3"/>
</dbReference>
<dbReference type="GO" id="GO:0005737">
    <property type="term" value="C:cytoplasm"/>
    <property type="evidence" value="ECO:0007669"/>
    <property type="project" value="TreeGrafter"/>
</dbReference>
<dbReference type="Proteomes" id="UP000321518">
    <property type="component" value="Unassembled WGS sequence"/>
</dbReference>
<evidence type="ECO:0000313" key="11">
    <source>
        <dbReference type="EMBL" id="GEM11416.1"/>
    </source>
</evidence>
<accession>A0A511KNH1</accession>
<dbReference type="UniPathway" id="UPA00868">
    <property type="reaction ID" value="UER00835"/>
</dbReference>
<dbReference type="GO" id="GO:0033512">
    <property type="term" value="P:L-lysine catabolic process to acetyl-CoA via saccharopine"/>
    <property type="evidence" value="ECO:0007669"/>
    <property type="project" value="UniProtKB-UniPathway"/>
</dbReference>
<feature type="compositionally biased region" description="Polar residues" evidence="8">
    <location>
        <begin position="1184"/>
        <end position="1194"/>
    </location>
</feature>
<comment type="similarity">
    <text evidence="7">In the C-terminal section; belongs to the saccharopine dehydrogenase family.</text>
</comment>
<feature type="region of interest" description="Disordered" evidence="8">
    <location>
        <begin position="1184"/>
        <end position="1210"/>
    </location>
</feature>
<dbReference type="EMBL" id="BJWK01000015">
    <property type="protein sequence ID" value="GEM11416.1"/>
    <property type="molecule type" value="Genomic_DNA"/>
</dbReference>
<comment type="caution">
    <text evidence="11">The sequence shown here is derived from an EMBL/GenBank/DDBJ whole genome shotgun (WGS) entry which is preliminary data.</text>
</comment>
<feature type="compositionally biased region" description="Low complexity" evidence="8">
    <location>
        <begin position="148"/>
        <end position="162"/>
    </location>
</feature>
<dbReference type="PANTHER" id="PTHR11133:SF23">
    <property type="entry name" value="SACCHAROPINE DEHYDROGENASE [NAD(+), L-LYSINE-FORMING]"/>
    <property type="match status" value="1"/>
</dbReference>
<dbReference type="GO" id="GO:0019878">
    <property type="term" value="P:lysine biosynthetic process via aminoadipic acid"/>
    <property type="evidence" value="ECO:0007669"/>
    <property type="project" value="TreeGrafter"/>
</dbReference>
<keyword evidence="5" id="KW-0028">Amino-acid biosynthesis</keyword>
<evidence type="ECO:0000256" key="8">
    <source>
        <dbReference type="SAM" id="MobiDB-lite"/>
    </source>
</evidence>
<keyword evidence="4" id="KW-0560">Oxidoreductase</keyword>
<keyword evidence="6" id="KW-0511">Multifunctional enzyme</keyword>
<feature type="domain" description="Alanine dehydrogenase/pyridine nucleotide transhydrogenase NAD(H)-binding" evidence="9">
    <location>
        <begin position="1268"/>
        <end position="1452"/>
    </location>
</feature>
<comment type="pathway">
    <text evidence="2">Amino-acid degradation; L-lysine degradation via saccharopine pathway; glutaryl-CoA from L-lysine: step 2/6.</text>
</comment>
<dbReference type="SUPFAM" id="SSF50978">
    <property type="entry name" value="WD40 repeat-like"/>
    <property type="match status" value="1"/>
</dbReference>
<feature type="region of interest" description="Disordered" evidence="8">
    <location>
        <begin position="651"/>
        <end position="672"/>
    </location>
</feature>
<evidence type="ECO:0000256" key="7">
    <source>
        <dbReference type="ARBA" id="ARBA00025744"/>
    </source>
</evidence>
<dbReference type="Gene3D" id="1.10.1870.10">
    <property type="entry name" value="Domain 3, Saccharopine reductase"/>
    <property type="match status" value="1"/>
</dbReference>
<dbReference type="SMART" id="SM01002">
    <property type="entry name" value="AlaDh_PNT_C"/>
    <property type="match status" value="1"/>
</dbReference>
<evidence type="ECO:0000259" key="10">
    <source>
        <dbReference type="SMART" id="SM01003"/>
    </source>
</evidence>
<dbReference type="InterPro" id="IPR005097">
    <property type="entry name" value="Sacchrp_dh_NADP-bd"/>
</dbReference>
<dbReference type="InterPro" id="IPR036322">
    <property type="entry name" value="WD40_repeat_dom_sf"/>
</dbReference>
<feature type="compositionally biased region" description="Low complexity" evidence="8">
    <location>
        <begin position="1195"/>
        <end position="1204"/>
    </location>
</feature>
<dbReference type="Gene3D" id="3.30.360.10">
    <property type="entry name" value="Dihydrodipicolinate Reductase, domain 2"/>
    <property type="match status" value="1"/>
</dbReference>
<evidence type="ECO:0000256" key="4">
    <source>
        <dbReference type="ARBA" id="ARBA00023002"/>
    </source>
</evidence>
<reference evidence="11 12" key="1">
    <citation type="submission" date="2019-07" db="EMBL/GenBank/DDBJ databases">
        <title>Rhodotorula toruloides NBRC10032 genome sequencing.</title>
        <authorList>
            <person name="Shida Y."/>
            <person name="Takaku H."/>
            <person name="Ogasawara W."/>
            <person name="Mori K."/>
        </authorList>
    </citation>
    <scope>NUCLEOTIDE SEQUENCE [LARGE SCALE GENOMIC DNA]</scope>
    <source>
        <strain evidence="11 12">NBRC10032</strain>
    </source>
</reference>
<feature type="compositionally biased region" description="Low complexity" evidence="8">
    <location>
        <begin position="181"/>
        <end position="191"/>
    </location>
</feature>
<dbReference type="SUPFAM" id="SSF55347">
    <property type="entry name" value="Glyceraldehyde-3-phosphate dehydrogenase-like, C-terminal domain"/>
    <property type="match status" value="1"/>
</dbReference>
<dbReference type="Pfam" id="PF03435">
    <property type="entry name" value="Sacchrp_dh_NADP"/>
    <property type="match status" value="1"/>
</dbReference>
<proteinExistence type="inferred from homology"/>
<gene>
    <name evidence="11" type="ORF">Rt10032_c15g5433</name>
</gene>
<evidence type="ECO:0000256" key="6">
    <source>
        <dbReference type="ARBA" id="ARBA00023268"/>
    </source>
</evidence>
<dbReference type="Pfam" id="PF21719">
    <property type="entry name" value="MIOS_a-sol"/>
    <property type="match status" value="1"/>
</dbReference>
<feature type="compositionally biased region" description="Low complexity" evidence="8">
    <location>
        <begin position="651"/>
        <end position="668"/>
    </location>
</feature>
<keyword evidence="5" id="KW-0457">Lysine biosynthesis</keyword>
<protein>
    <submittedName>
        <fullName evidence="11">WD repeat protein YBl104C-like protein</fullName>
    </submittedName>
</protein>
<keyword evidence="3" id="KW-0521">NADP</keyword>
<dbReference type="PANTHER" id="PTHR11133">
    <property type="entry name" value="SACCHAROPINE DEHYDROGENASE"/>
    <property type="match status" value="1"/>
</dbReference>
<dbReference type="InterPro" id="IPR036291">
    <property type="entry name" value="NAD(P)-bd_dom_sf"/>
</dbReference>
<evidence type="ECO:0000313" key="12">
    <source>
        <dbReference type="Proteomes" id="UP000321518"/>
    </source>
</evidence>
<dbReference type="GO" id="GO:0004753">
    <property type="term" value="F:saccharopine dehydrogenase activity"/>
    <property type="evidence" value="ECO:0007669"/>
    <property type="project" value="TreeGrafter"/>
</dbReference>
<organism evidence="11 12">
    <name type="scientific">Rhodotorula toruloides</name>
    <name type="common">Yeast</name>
    <name type="synonym">Rhodosporidium toruloides</name>
    <dbReference type="NCBI Taxonomy" id="5286"/>
    <lineage>
        <taxon>Eukaryota</taxon>
        <taxon>Fungi</taxon>
        <taxon>Dikarya</taxon>
        <taxon>Basidiomycota</taxon>
        <taxon>Pucciniomycotina</taxon>
        <taxon>Microbotryomycetes</taxon>
        <taxon>Sporidiobolales</taxon>
        <taxon>Sporidiobolaceae</taxon>
        <taxon>Rhodotorula</taxon>
    </lineage>
</organism>
<feature type="region of interest" description="Disordered" evidence="8">
    <location>
        <begin position="148"/>
        <end position="203"/>
    </location>
</feature>
<dbReference type="OrthoDB" id="341486at2759"/>
<dbReference type="Gene3D" id="2.130.10.10">
    <property type="entry name" value="YVTN repeat-like/Quinoprotein amine dehydrogenase"/>
    <property type="match status" value="1"/>
</dbReference>
<dbReference type="InterPro" id="IPR007698">
    <property type="entry name" value="AlaDH/PNT_NAD(H)-bd"/>
</dbReference>
<dbReference type="Pfam" id="PF16653">
    <property type="entry name" value="Sacchrp_dh_C"/>
    <property type="match status" value="1"/>
</dbReference>
<dbReference type="Pfam" id="PF05222">
    <property type="entry name" value="AlaDh_PNT_N"/>
    <property type="match status" value="1"/>
</dbReference>